<dbReference type="PANTHER" id="PTHR46656">
    <property type="entry name" value="PUTATIVE-RELATED"/>
    <property type="match status" value="1"/>
</dbReference>
<dbReference type="Pfam" id="PF13692">
    <property type="entry name" value="Glyco_trans_1_4"/>
    <property type="match status" value="1"/>
</dbReference>
<sequence>MGRKESESGEGLPGTNLIGYVRYEMGIGESCRMAARALERAGVPFGVYPFSGGCTSRSEDSSLEAFYVSEPEYAINLVHVNADQMPVAYGELGPSWFEGRYTIGYWHWELPEFPDEFAEGFRYVDEVWVPSAFVARGVAAKSPVPVVRIPHGVEVRVPPGMSRRTFGLPERRFLFLMMYDTFSYSSRKNPASVIEAYRRAALQFGLPADLVVKMNNPQPEEIAAIRRATEDLPGVHLIDRTLGRLETNALLACADCLVSLHRAEGFGLPIAEAMELGKPVIATAWSGNEDFMSPGNSGAVRYRLQPLGRDFGPYRSEQVWAEPDVEHAAFLMRKVVYDEEWRARISAEGRLTIRTTFSPAASGLAMARRLAQIAGERDARRPGMR</sequence>
<dbReference type="AlphaFoldDB" id="A0A4S4BWQ9"/>
<dbReference type="RefSeq" id="WP_136370160.1">
    <property type="nucleotide sequence ID" value="NZ_SSOB01000014.1"/>
</dbReference>
<protein>
    <submittedName>
        <fullName evidence="1">Glycosyltransferase family 4 protein</fullName>
    </submittedName>
</protein>
<name>A0A4S4BWQ9_9BACL</name>
<dbReference type="Proteomes" id="UP000310636">
    <property type="component" value="Unassembled WGS sequence"/>
</dbReference>
<dbReference type="OrthoDB" id="440232at2"/>
<keyword evidence="1" id="KW-0808">Transferase</keyword>
<evidence type="ECO:0000313" key="1">
    <source>
        <dbReference type="EMBL" id="THF79053.1"/>
    </source>
</evidence>
<proteinExistence type="predicted"/>
<dbReference type="CDD" id="cd03801">
    <property type="entry name" value="GT4_PimA-like"/>
    <property type="match status" value="1"/>
</dbReference>
<comment type="caution">
    <text evidence="1">The sequence shown here is derived from an EMBL/GenBank/DDBJ whole genome shotgun (WGS) entry which is preliminary data.</text>
</comment>
<dbReference type="EMBL" id="SSOB01000014">
    <property type="protein sequence ID" value="THF79053.1"/>
    <property type="molecule type" value="Genomic_DNA"/>
</dbReference>
<dbReference type="SUPFAM" id="SSF53756">
    <property type="entry name" value="UDP-Glycosyltransferase/glycogen phosphorylase"/>
    <property type="match status" value="1"/>
</dbReference>
<keyword evidence="2" id="KW-1185">Reference proteome</keyword>
<evidence type="ECO:0000313" key="2">
    <source>
        <dbReference type="Proteomes" id="UP000310636"/>
    </source>
</evidence>
<dbReference type="GO" id="GO:0016740">
    <property type="term" value="F:transferase activity"/>
    <property type="evidence" value="ECO:0007669"/>
    <property type="project" value="UniProtKB-KW"/>
</dbReference>
<gene>
    <name evidence="1" type="ORF">E6C55_12610</name>
</gene>
<organism evidence="1 2">
    <name type="scientific">Cohnella fermenti</name>
    <dbReference type="NCBI Taxonomy" id="2565925"/>
    <lineage>
        <taxon>Bacteria</taxon>
        <taxon>Bacillati</taxon>
        <taxon>Bacillota</taxon>
        <taxon>Bacilli</taxon>
        <taxon>Bacillales</taxon>
        <taxon>Paenibacillaceae</taxon>
        <taxon>Cohnella</taxon>
    </lineage>
</organism>
<accession>A0A4S4BWQ9</accession>
<reference evidence="1 2" key="1">
    <citation type="submission" date="2019-04" db="EMBL/GenBank/DDBJ databases">
        <title>Cohnella sp. nov. isolated from preserved vegetables.</title>
        <authorList>
            <person name="Lin S.-Y."/>
            <person name="Hung M.-H."/>
            <person name="Young C.-C."/>
        </authorList>
    </citation>
    <scope>NUCLEOTIDE SEQUENCE [LARGE SCALE GENOMIC DNA]</scope>
    <source>
        <strain evidence="1 2">CC-MHH1044</strain>
    </source>
</reference>
<dbReference type="PANTHER" id="PTHR46656:SF3">
    <property type="entry name" value="PUTATIVE-RELATED"/>
    <property type="match status" value="1"/>
</dbReference>
<dbReference type="Gene3D" id="3.40.50.2000">
    <property type="entry name" value="Glycogen Phosphorylase B"/>
    <property type="match status" value="1"/>
</dbReference>